<name>X1A0U1_9ZZZZ</name>
<dbReference type="InterPro" id="IPR003615">
    <property type="entry name" value="HNH_nuc"/>
</dbReference>
<accession>X1A0U1</accession>
<protein>
    <recommendedName>
        <fullName evidence="1">HNH nuclease domain-containing protein</fullName>
    </recommendedName>
</protein>
<feature type="domain" description="HNH nuclease" evidence="1">
    <location>
        <begin position="153"/>
        <end position="202"/>
    </location>
</feature>
<gene>
    <name evidence="2" type="ORF">S01H4_30672</name>
</gene>
<dbReference type="SMART" id="SM00507">
    <property type="entry name" value="HNHc"/>
    <property type="match status" value="1"/>
</dbReference>
<dbReference type="AlphaFoldDB" id="X1A0U1"/>
<proteinExistence type="predicted"/>
<evidence type="ECO:0000313" key="2">
    <source>
        <dbReference type="EMBL" id="GAG75394.1"/>
    </source>
</evidence>
<organism evidence="2">
    <name type="scientific">marine sediment metagenome</name>
    <dbReference type="NCBI Taxonomy" id="412755"/>
    <lineage>
        <taxon>unclassified sequences</taxon>
        <taxon>metagenomes</taxon>
        <taxon>ecological metagenomes</taxon>
    </lineage>
</organism>
<comment type="caution">
    <text evidence="2">The sequence shown here is derived from an EMBL/GenBank/DDBJ whole genome shotgun (WGS) entry which is preliminary data.</text>
</comment>
<sequence length="215" mass="25614">MSNKMNYGLRNKVWERDHESCQRCSKILYKIETIEPFKEILEELHDLKEIKIYKWERECWKCKKKTPRVSYYFSTGFSYHVGEIEKIDKILMENYPFVKKIYSKTMEQEVIANTCVHCSSLQGNWFIGEEIILDIMYQGLDKFLDIKIPNTLTLEDLPLDKENPMLQPYPDIKMSGHVHHVDGDRSNNKLENLILLCPSCHKKADIERKKKHKKK</sequence>
<evidence type="ECO:0000259" key="1">
    <source>
        <dbReference type="SMART" id="SM00507"/>
    </source>
</evidence>
<reference evidence="2" key="1">
    <citation type="journal article" date="2014" name="Front. Microbiol.">
        <title>High frequency of phylogenetically diverse reductive dehalogenase-homologous genes in deep subseafloor sedimentary metagenomes.</title>
        <authorList>
            <person name="Kawai M."/>
            <person name="Futagami T."/>
            <person name="Toyoda A."/>
            <person name="Takaki Y."/>
            <person name="Nishi S."/>
            <person name="Hori S."/>
            <person name="Arai W."/>
            <person name="Tsubouchi T."/>
            <person name="Morono Y."/>
            <person name="Uchiyama I."/>
            <person name="Ito T."/>
            <person name="Fujiyama A."/>
            <person name="Inagaki F."/>
            <person name="Takami H."/>
        </authorList>
    </citation>
    <scope>NUCLEOTIDE SEQUENCE</scope>
    <source>
        <strain evidence="2">Expedition CK06-06</strain>
    </source>
</reference>
<dbReference type="CDD" id="cd00085">
    <property type="entry name" value="HNHc"/>
    <property type="match status" value="1"/>
</dbReference>
<dbReference type="Pfam" id="PF13392">
    <property type="entry name" value="HNH_3"/>
    <property type="match status" value="1"/>
</dbReference>
<dbReference type="EMBL" id="BART01015852">
    <property type="protein sequence ID" value="GAG75394.1"/>
    <property type="molecule type" value="Genomic_DNA"/>
</dbReference>